<protein>
    <submittedName>
        <fullName evidence="2">Uncharacterized protein</fullName>
    </submittedName>
</protein>
<organism evidence="2 3">
    <name type="scientific">Eumeta variegata</name>
    <name type="common">Bagworm moth</name>
    <name type="synonym">Eumeta japonica</name>
    <dbReference type="NCBI Taxonomy" id="151549"/>
    <lineage>
        <taxon>Eukaryota</taxon>
        <taxon>Metazoa</taxon>
        <taxon>Ecdysozoa</taxon>
        <taxon>Arthropoda</taxon>
        <taxon>Hexapoda</taxon>
        <taxon>Insecta</taxon>
        <taxon>Pterygota</taxon>
        <taxon>Neoptera</taxon>
        <taxon>Endopterygota</taxon>
        <taxon>Lepidoptera</taxon>
        <taxon>Glossata</taxon>
        <taxon>Ditrysia</taxon>
        <taxon>Tineoidea</taxon>
        <taxon>Psychidae</taxon>
        <taxon>Oiketicinae</taxon>
        <taxon>Eumeta</taxon>
    </lineage>
</organism>
<dbReference type="AlphaFoldDB" id="A0A4C1THT6"/>
<dbReference type="EMBL" id="BGZK01000058">
    <property type="protein sequence ID" value="GBP13684.1"/>
    <property type="molecule type" value="Genomic_DNA"/>
</dbReference>
<gene>
    <name evidence="2" type="ORF">EVAR_7018_1</name>
</gene>
<feature type="region of interest" description="Disordered" evidence="1">
    <location>
        <begin position="67"/>
        <end position="108"/>
    </location>
</feature>
<name>A0A4C1THT6_EUMVA</name>
<comment type="caution">
    <text evidence="2">The sequence shown here is derived from an EMBL/GenBank/DDBJ whole genome shotgun (WGS) entry which is preliminary data.</text>
</comment>
<sequence>MENKSSAKVRVSNAGLRKRSVVRTVQDRTQVFRAARRTRHHPQQRTIEDVTVKFATRMRASMDYVSIYPRLHPNRKSDQHRNSNHKRDGERHPGSRPGGTEIGNRTKVEIECRTEIKIGT</sequence>
<accession>A0A4C1THT6</accession>
<feature type="region of interest" description="Disordered" evidence="1">
    <location>
        <begin position="1"/>
        <end position="22"/>
    </location>
</feature>
<dbReference type="Proteomes" id="UP000299102">
    <property type="component" value="Unassembled WGS sequence"/>
</dbReference>
<evidence type="ECO:0000313" key="3">
    <source>
        <dbReference type="Proteomes" id="UP000299102"/>
    </source>
</evidence>
<keyword evidence="3" id="KW-1185">Reference proteome</keyword>
<reference evidence="2 3" key="1">
    <citation type="journal article" date="2019" name="Commun. Biol.">
        <title>The bagworm genome reveals a unique fibroin gene that provides high tensile strength.</title>
        <authorList>
            <person name="Kono N."/>
            <person name="Nakamura H."/>
            <person name="Ohtoshi R."/>
            <person name="Tomita M."/>
            <person name="Numata K."/>
            <person name="Arakawa K."/>
        </authorList>
    </citation>
    <scope>NUCLEOTIDE SEQUENCE [LARGE SCALE GENOMIC DNA]</scope>
</reference>
<feature type="compositionally biased region" description="Basic and acidic residues" evidence="1">
    <location>
        <begin position="75"/>
        <end position="93"/>
    </location>
</feature>
<evidence type="ECO:0000256" key="1">
    <source>
        <dbReference type="SAM" id="MobiDB-lite"/>
    </source>
</evidence>
<evidence type="ECO:0000313" key="2">
    <source>
        <dbReference type="EMBL" id="GBP13684.1"/>
    </source>
</evidence>
<proteinExistence type="predicted"/>